<keyword evidence="3" id="KW-0067">ATP-binding</keyword>
<evidence type="ECO:0000256" key="2">
    <source>
        <dbReference type="ARBA" id="ARBA00022741"/>
    </source>
</evidence>
<dbReference type="InterPro" id="IPR013615">
    <property type="entry name" value="CbbQ_C"/>
</dbReference>
<dbReference type="OrthoDB" id="9808317at2"/>
<dbReference type="Pfam" id="PF07728">
    <property type="entry name" value="AAA_5"/>
    <property type="match status" value="1"/>
</dbReference>
<dbReference type="GO" id="GO:0016887">
    <property type="term" value="F:ATP hydrolysis activity"/>
    <property type="evidence" value="ECO:0007669"/>
    <property type="project" value="InterPro"/>
</dbReference>
<protein>
    <submittedName>
        <fullName evidence="5">Cobalamin biosynthesis protein CobS</fullName>
    </submittedName>
</protein>
<dbReference type="RefSeq" id="WP_065975037.1">
    <property type="nucleotide sequence ID" value="NZ_LWRY01000187.1"/>
</dbReference>
<name>A0A1C2I1K0_ACITH</name>
<evidence type="ECO:0000259" key="4">
    <source>
        <dbReference type="SMART" id="SM00382"/>
    </source>
</evidence>
<comment type="caution">
    <text evidence="5">The sequence shown here is derived from an EMBL/GenBank/DDBJ whole genome shotgun (WGS) entry which is preliminary data.</text>
</comment>
<keyword evidence="2" id="KW-0547">Nucleotide-binding</keyword>
<proteinExistence type="inferred from homology"/>
<dbReference type="SUPFAM" id="SSF52540">
    <property type="entry name" value="P-loop containing nucleoside triphosphate hydrolases"/>
    <property type="match status" value="1"/>
</dbReference>
<dbReference type="Pfam" id="PF08406">
    <property type="entry name" value="CbbQ_C"/>
    <property type="match status" value="1"/>
</dbReference>
<accession>A0A1C2I1K0</accession>
<feature type="domain" description="AAA+ ATPase" evidence="4">
    <location>
        <begin position="56"/>
        <end position="210"/>
    </location>
</feature>
<dbReference type="SMART" id="SM00382">
    <property type="entry name" value="AAA"/>
    <property type="match status" value="1"/>
</dbReference>
<evidence type="ECO:0000313" key="6">
    <source>
        <dbReference type="Proteomes" id="UP000095008"/>
    </source>
</evidence>
<dbReference type="InterPro" id="IPR011704">
    <property type="entry name" value="ATPase_dyneun-rel_AAA"/>
</dbReference>
<dbReference type="Proteomes" id="UP000095008">
    <property type="component" value="Unassembled WGS sequence"/>
</dbReference>
<evidence type="ECO:0000256" key="3">
    <source>
        <dbReference type="ARBA" id="ARBA00022840"/>
    </source>
</evidence>
<keyword evidence="6" id="KW-1185">Reference proteome</keyword>
<reference evidence="5" key="1">
    <citation type="journal article" date="2016" name="Int. J. Mol. Sci.">
        <title>Comparative genomics of the extreme acidophile Acidithiobacillus thiooxidans reveals intraspecific divergence and niche adaptation.</title>
        <authorList>
            <person name="Zhang X."/>
            <person name="Feng X."/>
            <person name="Tao J."/>
            <person name="Ma L."/>
            <person name="Xiao Y."/>
            <person name="Liang Y."/>
            <person name="Liu X."/>
            <person name="Yin H."/>
        </authorList>
    </citation>
    <scope>NUCLEOTIDE SEQUENCE [LARGE SCALE GENOMIC DNA]</scope>
    <source>
        <strain evidence="5">DXS-W</strain>
    </source>
</reference>
<dbReference type="EMBL" id="LWRY01000187">
    <property type="protein sequence ID" value="OCX69911.1"/>
    <property type="molecule type" value="Genomic_DNA"/>
</dbReference>
<organism evidence="5 6">
    <name type="scientific">Acidithiobacillus thiooxidans</name>
    <name type="common">Thiobacillus thiooxidans</name>
    <dbReference type="NCBI Taxonomy" id="930"/>
    <lineage>
        <taxon>Bacteria</taxon>
        <taxon>Pseudomonadati</taxon>
        <taxon>Pseudomonadota</taxon>
        <taxon>Acidithiobacillia</taxon>
        <taxon>Acidithiobacillales</taxon>
        <taxon>Acidithiobacillaceae</taxon>
        <taxon>Acidithiobacillus</taxon>
    </lineage>
</organism>
<dbReference type="InterPro" id="IPR027417">
    <property type="entry name" value="P-loop_NTPase"/>
</dbReference>
<comment type="similarity">
    <text evidence="1">Belongs to the CbbQ/NirQ/NorQ/GpvN family.</text>
</comment>
<dbReference type="GO" id="GO:0030687">
    <property type="term" value="C:preribosome, large subunit precursor"/>
    <property type="evidence" value="ECO:0007669"/>
    <property type="project" value="TreeGrafter"/>
</dbReference>
<dbReference type="CDD" id="cd00009">
    <property type="entry name" value="AAA"/>
    <property type="match status" value="1"/>
</dbReference>
<evidence type="ECO:0000313" key="5">
    <source>
        <dbReference type="EMBL" id="OCX69911.1"/>
    </source>
</evidence>
<dbReference type="GO" id="GO:0005524">
    <property type="term" value="F:ATP binding"/>
    <property type="evidence" value="ECO:0007669"/>
    <property type="project" value="UniProtKB-KW"/>
</dbReference>
<dbReference type="GO" id="GO:0000027">
    <property type="term" value="P:ribosomal large subunit assembly"/>
    <property type="evidence" value="ECO:0007669"/>
    <property type="project" value="TreeGrafter"/>
</dbReference>
<sequence length="313" mass="33721">MNAKTVDIGAVFEIPELTGKMFAAKEGGESVPSKIEGYIFRIDLLRKALLWMSGRVGRSIYLAGPAGSGKTSLGEQVAARLGWECITLSCNARTERADIVGYMGLKNGGTSFIDGPLTTAVREGRMIIFDEGDALPPSITIVLNRVLEGAPLYIPETGETIQPHPDFRIAFTGNTRGRGDDTGSFRARQVQDAAILDRFLFVEVDYPTPDEEKAILTKKFDESFPETIVDLLVRFGNETRAAHQAGELSAPLSTRGLVRIGEIVATGLFSQQPTDNAVKSDPLWAAIAFGFADGLGKEEAEGLKKVLDAVKAA</sequence>
<evidence type="ECO:0000256" key="1">
    <source>
        <dbReference type="ARBA" id="ARBA00009417"/>
    </source>
</evidence>
<gene>
    <name evidence="5" type="ORF">A6M23_14825</name>
</gene>
<dbReference type="PANTHER" id="PTHR48103">
    <property type="entry name" value="MIDASIN-RELATED"/>
    <property type="match status" value="1"/>
</dbReference>
<dbReference type="PANTHER" id="PTHR48103:SF2">
    <property type="entry name" value="MIDASIN"/>
    <property type="match status" value="1"/>
</dbReference>
<dbReference type="InterPro" id="IPR003593">
    <property type="entry name" value="AAA+_ATPase"/>
</dbReference>
<dbReference type="AlphaFoldDB" id="A0A1C2I1K0"/>
<dbReference type="Gene3D" id="3.40.50.300">
    <property type="entry name" value="P-loop containing nucleotide triphosphate hydrolases"/>
    <property type="match status" value="1"/>
</dbReference>